<feature type="compositionally biased region" description="Polar residues" evidence="1">
    <location>
        <begin position="9"/>
        <end position="25"/>
    </location>
</feature>
<name>A0A653CXV3_CALMS</name>
<protein>
    <recommendedName>
        <fullName evidence="2">HAT C-terminal dimerisation domain-containing protein</fullName>
    </recommendedName>
</protein>
<reference evidence="3 4" key="1">
    <citation type="submission" date="2019-01" db="EMBL/GenBank/DDBJ databases">
        <authorList>
            <person name="Sayadi A."/>
        </authorList>
    </citation>
    <scope>NUCLEOTIDE SEQUENCE [LARGE SCALE GENOMIC DNA]</scope>
</reference>
<dbReference type="SUPFAM" id="SSF53098">
    <property type="entry name" value="Ribonuclease H-like"/>
    <property type="match status" value="1"/>
</dbReference>
<evidence type="ECO:0000313" key="4">
    <source>
        <dbReference type="Proteomes" id="UP000410492"/>
    </source>
</evidence>
<dbReference type="EMBL" id="CAACVG010009207">
    <property type="protein sequence ID" value="VEN52570.1"/>
    <property type="molecule type" value="Genomic_DNA"/>
</dbReference>
<organism evidence="3 4">
    <name type="scientific">Callosobruchus maculatus</name>
    <name type="common">Southern cowpea weevil</name>
    <name type="synonym">Pulse bruchid</name>
    <dbReference type="NCBI Taxonomy" id="64391"/>
    <lineage>
        <taxon>Eukaryota</taxon>
        <taxon>Metazoa</taxon>
        <taxon>Ecdysozoa</taxon>
        <taxon>Arthropoda</taxon>
        <taxon>Hexapoda</taxon>
        <taxon>Insecta</taxon>
        <taxon>Pterygota</taxon>
        <taxon>Neoptera</taxon>
        <taxon>Endopterygota</taxon>
        <taxon>Coleoptera</taxon>
        <taxon>Polyphaga</taxon>
        <taxon>Cucujiformia</taxon>
        <taxon>Chrysomeloidea</taxon>
        <taxon>Chrysomelidae</taxon>
        <taxon>Bruchinae</taxon>
        <taxon>Bruchini</taxon>
        <taxon>Callosobruchus</taxon>
    </lineage>
</organism>
<evidence type="ECO:0000256" key="1">
    <source>
        <dbReference type="SAM" id="MobiDB-lite"/>
    </source>
</evidence>
<gene>
    <name evidence="3" type="ORF">CALMAC_LOCUS12644</name>
</gene>
<accession>A0A653CXV3</accession>
<feature type="region of interest" description="Disordered" evidence="1">
    <location>
        <begin position="1"/>
        <end position="43"/>
    </location>
</feature>
<dbReference type="AlphaFoldDB" id="A0A653CXV3"/>
<dbReference type="InterPro" id="IPR012337">
    <property type="entry name" value="RNaseH-like_sf"/>
</dbReference>
<dbReference type="PANTHER" id="PTHR37162:SF1">
    <property type="entry name" value="BED-TYPE DOMAIN-CONTAINING PROTEIN"/>
    <property type="match status" value="1"/>
</dbReference>
<evidence type="ECO:0000259" key="2">
    <source>
        <dbReference type="Pfam" id="PF05699"/>
    </source>
</evidence>
<dbReference type="PANTHER" id="PTHR37162">
    <property type="entry name" value="HAT FAMILY DIMERISATION DOMAINCONTAINING PROTEIN-RELATED"/>
    <property type="match status" value="1"/>
</dbReference>
<dbReference type="InterPro" id="IPR008906">
    <property type="entry name" value="HATC_C_dom"/>
</dbReference>
<dbReference type="GO" id="GO:0046983">
    <property type="term" value="F:protein dimerization activity"/>
    <property type="evidence" value="ECO:0007669"/>
    <property type="project" value="InterPro"/>
</dbReference>
<feature type="domain" description="HAT C-terminal dimerisation" evidence="2">
    <location>
        <begin position="628"/>
        <end position="708"/>
    </location>
</feature>
<dbReference type="OrthoDB" id="10062780at2759"/>
<dbReference type="Pfam" id="PF05699">
    <property type="entry name" value="Dimer_Tnp_hAT"/>
    <property type="match status" value="1"/>
</dbReference>
<evidence type="ECO:0000313" key="3">
    <source>
        <dbReference type="EMBL" id="VEN52570.1"/>
    </source>
</evidence>
<keyword evidence="4" id="KW-1185">Reference proteome</keyword>
<dbReference type="Proteomes" id="UP000410492">
    <property type="component" value="Unassembled WGS sequence"/>
</dbReference>
<proteinExistence type="predicted"/>
<sequence length="730" mass="84046">MDRWLIKKTVSSKQNDSSKDAPSTSKQDDSSKEIPTPTTSTQEEAITITVHSGLERNTSGSETDYGEVETKKIKYATATTKRKRNYKFVEAWLNLPQFKGWLSRSQRAERGEKEFAYCKLCDCKLLAHKKIIQRHADTKNHKVKLRTISESGKISDMYKMTAAVKNIKRAEIKLCGLLTTNNLPFSLMDTLTPLLSNIFPDSEIARGLKLKRTKATMVVTEDLGNFFLSELYKSIQEPGKFFSLVMDETTDISVKKQCAFTIIHFDDVHNKVSTRFFDIVESEGGTANDLFKTVLNIFEQRKIPITNLVGFSSDTTNVMFGRYNSVFSLLKEVLPSVVYVKCSCHMAHLAVSKACLKLPKSVEDLLRNLGSHFSRSSSRQKKFLDFQNFFKVEIHKILTPSNTRWLSIKQCVDRLLEQFNPLLAYLTELVFEDPSSTTEQMLLTMKNTFTKIYLEFMNYALGLMTSFNEIFQSEKPLLYKLKPETERLLKTICSNYIDISVIRRETDIFNLDHKNPRYFVPIEDIYLGIEATESIQTLRNDPACNKKEINTFLATILDFYIELVSNMKQRFTFEDDIYKYLNIVDPLYAQSFQTQTLAYIVNRFPALSEVIESQQVLDNEWRQHTLLDFSSMNMNTNCPEEYWKQIFKMKNATNTEIFPNLKKVINLLLILPFSNASVERVFSNLFNIKTDKRNFLSTNTVRGILSSKEGISLEGGCVKWEPSQKLYSGT</sequence>